<dbReference type="Pfam" id="PF25523">
    <property type="entry name" value="Ig_RIMBP2"/>
    <property type="match status" value="1"/>
</dbReference>
<feature type="compositionally biased region" description="Basic residues" evidence="6">
    <location>
        <begin position="1614"/>
        <end position="1630"/>
    </location>
</feature>
<dbReference type="SMART" id="SM00060">
    <property type="entry name" value="FN3"/>
    <property type="match status" value="3"/>
</dbReference>
<feature type="compositionally biased region" description="Polar residues" evidence="6">
    <location>
        <begin position="1450"/>
        <end position="1472"/>
    </location>
</feature>
<dbReference type="Pfam" id="PF00041">
    <property type="entry name" value="fn3"/>
    <property type="match status" value="1"/>
</dbReference>
<dbReference type="InterPro" id="IPR013783">
    <property type="entry name" value="Ig-like_fold"/>
</dbReference>
<evidence type="ECO:0000259" key="8">
    <source>
        <dbReference type="PROSITE" id="PS50853"/>
    </source>
</evidence>
<feature type="domain" description="Fibronectin type-III" evidence="8">
    <location>
        <begin position="764"/>
        <end position="848"/>
    </location>
</feature>
<dbReference type="InterPro" id="IPR003961">
    <property type="entry name" value="FN3_dom"/>
</dbReference>
<dbReference type="InterPro" id="IPR040325">
    <property type="entry name" value="RIMBP1/2/3"/>
</dbReference>
<feature type="region of interest" description="Disordered" evidence="6">
    <location>
        <begin position="90"/>
        <end position="114"/>
    </location>
</feature>
<keyword evidence="2 4" id="KW-0728">SH3 domain</keyword>
<protein>
    <submittedName>
        <fullName evidence="9">Putative peripheral benzodiazepine receptor prax-1</fullName>
    </submittedName>
</protein>
<feature type="compositionally biased region" description="Polar residues" evidence="6">
    <location>
        <begin position="461"/>
        <end position="472"/>
    </location>
</feature>
<evidence type="ECO:0000256" key="1">
    <source>
        <dbReference type="ARBA" id="ARBA00010749"/>
    </source>
</evidence>
<keyword evidence="9" id="KW-0675">Receptor</keyword>
<proteinExistence type="evidence at transcript level"/>
<dbReference type="SUPFAM" id="SSF50044">
    <property type="entry name" value="SH3-domain"/>
    <property type="match status" value="3"/>
</dbReference>
<dbReference type="Gene3D" id="2.60.40.10">
    <property type="entry name" value="Immunoglobulins"/>
    <property type="match status" value="3"/>
</dbReference>
<feature type="compositionally biased region" description="Low complexity" evidence="6">
    <location>
        <begin position="1649"/>
        <end position="1658"/>
    </location>
</feature>
<evidence type="ECO:0000259" key="7">
    <source>
        <dbReference type="PROSITE" id="PS50002"/>
    </source>
</evidence>
<dbReference type="SUPFAM" id="SSF49265">
    <property type="entry name" value="Fibronectin type III"/>
    <property type="match status" value="2"/>
</dbReference>
<dbReference type="Gene3D" id="2.30.30.40">
    <property type="entry name" value="SH3 Domains"/>
    <property type="match status" value="3"/>
</dbReference>
<feature type="compositionally biased region" description="Low complexity" evidence="6">
    <location>
        <begin position="1043"/>
        <end position="1062"/>
    </location>
</feature>
<feature type="region of interest" description="Disordered" evidence="6">
    <location>
        <begin position="1013"/>
        <end position="1135"/>
    </location>
</feature>
<feature type="region of interest" description="Disordered" evidence="6">
    <location>
        <begin position="1342"/>
        <end position="1365"/>
    </location>
</feature>
<dbReference type="Pfam" id="PF14604">
    <property type="entry name" value="SH3_9"/>
    <property type="match status" value="1"/>
</dbReference>
<dbReference type="InterPro" id="IPR001452">
    <property type="entry name" value="SH3_domain"/>
</dbReference>
<dbReference type="InterPro" id="IPR035753">
    <property type="entry name" value="RIM-BP_SH3_2"/>
</dbReference>
<feature type="compositionally biased region" description="Low complexity" evidence="6">
    <location>
        <begin position="1071"/>
        <end position="1110"/>
    </location>
</feature>
<evidence type="ECO:0000256" key="2">
    <source>
        <dbReference type="ARBA" id="ARBA00022443"/>
    </source>
</evidence>
<dbReference type="Pfam" id="PF07653">
    <property type="entry name" value="SH3_2"/>
    <property type="match status" value="2"/>
</dbReference>
<keyword evidence="5" id="KW-0175">Coiled coil</keyword>
<feature type="region of interest" description="Disordered" evidence="6">
    <location>
        <begin position="1184"/>
        <end position="1271"/>
    </location>
</feature>
<feature type="compositionally biased region" description="Low complexity" evidence="6">
    <location>
        <begin position="1188"/>
        <end position="1201"/>
    </location>
</feature>
<comment type="similarity">
    <text evidence="1">Belongs to the RIMBP family.</text>
</comment>
<accession>L7MEE0</accession>
<dbReference type="CDD" id="cd12014">
    <property type="entry name" value="SH3_RIM-BP_1"/>
    <property type="match status" value="1"/>
</dbReference>
<dbReference type="EMBL" id="GACK01002468">
    <property type="protein sequence ID" value="JAA62566.1"/>
    <property type="molecule type" value="mRNA"/>
</dbReference>
<reference evidence="9" key="1">
    <citation type="submission" date="2012-11" db="EMBL/GenBank/DDBJ databases">
        <authorList>
            <person name="Lucero-Rivera Y.E."/>
            <person name="Tovar-Ramirez D."/>
        </authorList>
    </citation>
    <scope>NUCLEOTIDE SEQUENCE</scope>
    <source>
        <tissue evidence="9">Salivary gland</tissue>
    </source>
</reference>
<feature type="compositionally biased region" description="Low complexity" evidence="6">
    <location>
        <begin position="473"/>
        <end position="497"/>
    </location>
</feature>
<dbReference type="PROSITE" id="PS50002">
    <property type="entry name" value="SH3"/>
    <property type="match status" value="3"/>
</dbReference>
<dbReference type="CDD" id="cd00063">
    <property type="entry name" value="FN3"/>
    <property type="match status" value="2"/>
</dbReference>
<feature type="compositionally biased region" description="Gly residues" evidence="6">
    <location>
        <begin position="1202"/>
        <end position="1222"/>
    </location>
</feature>
<feature type="compositionally biased region" description="Polar residues" evidence="6">
    <location>
        <begin position="1635"/>
        <end position="1647"/>
    </location>
</feature>
<dbReference type="InterPro" id="IPR057884">
    <property type="entry name" value="FN3_RIM-BP1/2/3"/>
</dbReference>
<evidence type="ECO:0000256" key="3">
    <source>
        <dbReference type="ARBA" id="ARBA00022737"/>
    </source>
</evidence>
<dbReference type="GO" id="GO:0045202">
    <property type="term" value="C:synapse"/>
    <property type="evidence" value="ECO:0007669"/>
    <property type="project" value="GOC"/>
</dbReference>
<evidence type="ECO:0000256" key="5">
    <source>
        <dbReference type="SAM" id="Coils"/>
    </source>
</evidence>
<feature type="compositionally biased region" description="Low complexity" evidence="6">
    <location>
        <begin position="94"/>
        <end position="114"/>
    </location>
</feature>
<dbReference type="GO" id="GO:0007274">
    <property type="term" value="P:neuromuscular synaptic transmission"/>
    <property type="evidence" value="ECO:0007669"/>
    <property type="project" value="TreeGrafter"/>
</dbReference>
<keyword evidence="3" id="KW-0677">Repeat</keyword>
<feature type="compositionally biased region" description="Low complexity" evidence="6">
    <location>
        <begin position="1534"/>
        <end position="1584"/>
    </location>
</feature>
<feature type="domain" description="Fibronectin type-III" evidence="8">
    <location>
        <begin position="672"/>
        <end position="761"/>
    </location>
</feature>
<feature type="coiled-coil region" evidence="5">
    <location>
        <begin position="310"/>
        <end position="340"/>
    </location>
</feature>
<feature type="region of interest" description="Disordered" evidence="6">
    <location>
        <begin position="1424"/>
        <end position="1673"/>
    </location>
</feature>
<feature type="region of interest" description="Disordered" evidence="6">
    <location>
        <begin position="461"/>
        <end position="503"/>
    </location>
</feature>
<dbReference type="CDD" id="cd12012">
    <property type="entry name" value="SH3_RIM-BP_2"/>
    <property type="match status" value="1"/>
</dbReference>
<name>L7MEE0_RHIPC</name>
<feature type="domain" description="Fibronectin type-III" evidence="8">
    <location>
        <begin position="880"/>
        <end position="980"/>
    </location>
</feature>
<feature type="domain" description="SH3" evidence="7">
    <location>
        <begin position="1366"/>
        <end position="1433"/>
    </location>
</feature>
<feature type="compositionally biased region" description="Pro residues" evidence="6">
    <location>
        <begin position="1659"/>
        <end position="1668"/>
    </location>
</feature>
<feature type="non-terminal residue" evidence="9">
    <location>
        <position position="1"/>
    </location>
</feature>
<organism evidence="9">
    <name type="scientific">Rhipicephalus pulchellus</name>
    <name type="common">Yellow backed tick</name>
    <name type="synonym">Dermacentor pulchellus</name>
    <dbReference type="NCBI Taxonomy" id="72859"/>
    <lineage>
        <taxon>Eukaryota</taxon>
        <taxon>Metazoa</taxon>
        <taxon>Ecdysozoa</taxon>
        <taxon>Arthropoda</taxon>
        <taxon>Chelicerata</taxon>
        <taxon>Arachnida</taxon>
        <taxon>Acari</taxon>
        <taxon>Parasitiformes</taxon>
        <taxon>Ixodida</taxon>
        <taxon>Ixodoidea</taxon>
        <taxon>Ixodidae</taxon>
        <taxon>Rhipicephalinae</taxon>
        <taxon>Rhipicephalus</taxon>
        <taxon>Rhipicephalus</taxon>
    </lineage>
</organism>
<dbReference type="CDD" id="cd12013">
    <property type="entry name" value="SH3_RIM-BP_3"/>
    <property type="match status" value="1"/>
</dbReference>
<dbReference type="FunFam" id="2.30.30.40:FF:000006">
    <property type="entry name" value="RIMS-binding protein 2 isoform X1"/>
    <property type="match status" value="1"/>
</dbReference>
<feature type="compositionally biased region" description="Basic residues" evidence="6">
    <location>
        <begin position="1029"/>
        <end position="1042"/>
    </location>
</feature>
<evidence type="ECO:0000256" key="4">
    <source>
        <dbReference type="PROSITE-ProRule" id="PRU00192"/>
    </source>
</evidence>
<evidence type="ECO:0000313" key="9">
    <source>
        <dbReference type="EMBL" id="JAA62566.1"/>
    </source>
</evidence>
<dbReference type="SMART" id="SM00326">
    <property type="entry name" value="SH3"/>
    <property type="match status" value="3"/>
</dbReference>
<dbReference type="InterPro" id="IPR036028">
    <property type="entry name" value="SH3-like_dom_sf"/>
</dbReference>
<dbReference type="FunFam" id="2.30.30.40:FF:000016">
    <property type="entry name" value="RIMS-binding protein 2 isoform X2"/>
    <property type="match status" value="1"/>
</dbReference>
<feature type="compositionally biased region" description="Basic residues" evidence="6">
    <location>
        <begin position="1508"/>
        <end position="1533"/>
    </location>
</feature>
<dbReference type="InterPro" id="IPR035755">
    <property type="entry name" value="RIM-BP_SH3_3"/>
</dbReference>
<feature type="region of interest" description="Disordered" evidence="6">
    <location>
        <begin position="651"/>
        <end position="672"/>
    </location>
</feature>
<dbReference type="FunFam" id="2.60.40.10:FF:000072">
    <property type="entry name" value="RIMS-binding protein 2 isoform X1"/>
    <property type="match status" value="1"/>
</dbReference>
<dbReference type="InterPro" id="IPR036116">
    <property type="entry name" value="FN3_sf"/>
</dbReference>
<evidence type="ECO:0000256" key="6">
    <source>
        <dbReference type="SAM" id="MobiDB-lite"/>
    </source>
</evidence>
<feature type="domain" description="SH3" evidence="7">
    <location>
        <begin position="1271"/>
        <end position="1339"/>
    </location>
</feature>
<reference evidence="9" key="2">
    <citation type="journal article" date="2015" name="J. Proteomics">
        <title>Sexual differences in the sialomes of the zebra tick, Rhipicephalus pulchellus.</title>
        <authorList>
            <person name="Tan A.W."/>
            <person name="Francischetti I.M."/>
            <person name="Slovak M."/>
            <person name="Kini R.M."/>
            <person name="Ribeiro J.M."/>
        </authorList>
    </citation>
    <scope>NUCLEOTIDE SEQUENCE</scope>
    <source>
        <tissue evidence="9">Salivary gland</tissue>
    </source>
</reference>
<dbReference type="PROSITE" id="PS50853">
    <property type="entry name" value="FN3"/>
    <property type="match status" value="3"/>
</dbReference>
<dbReference type="FunFam" id="2.30.30.40:FF:000023">
    <property type="entry name" value="RIMS-binding protein 2 isoform F"/>
    <property type="match status" value="1"/>
</dbReference>
<feature type="domain" description="SH3" evidence="7">
    <location>
        <begin position="517"/>
        <end position="585"/>
    </location>
</feature>
<dbReference type="PANTHER" id="PTHR14234:SF19">
    <property type="entry name" value="RIM-BINDING PROTEIN, ISOFORM F"/>
    <property type="match status" value="1"/>
</dbReference>
<dbReference type="PANTHER" id="PTHR14234">
    <property type="entry name" value="RIM BINDING PROTEIN-RELATED"/>
    <property type="match status" value="1"/>
</dbReference>
<feature type="region of interest" description="Disordered" evidence="6">
    <location>
        <begin position="600"/>
        <end position="630"/>
    </location>
</feature>
<sequence length="1700" mass="183966">KGSAEAAHLLTIQTLESRVRELQKKCELQNVLHEELVLEMAALRRQQMQQQRTRSARESWRAGRSLSAEVVPSDLGDRTSLQISDHLLLEAERSSSSSPRGGSSGGARSASPLMDAITTVTTTTSSSSRPFLDMARSAGTDALSQLAAAAAASASGGAAGTPSLTCSSVLTVYFQRDPRRITFSECKQSAELSVTRASPATTSTTREVDRILARIQQDNRVLAELEKSRATIGSPVSVANLERLRQNIEAGEAASYGMTTTGADSLSASVAALLLQSQLKSSFSSPAIDQLSIEPHRTSQLCSQLRPRALQRSTVTMQELDGLMAKLEQDNRILAELDKKRSCLGSSCGLLPSRLCGPSTSAALSTSLSSTLSLSGGGTTSSLAPVAASRSSLAQRNASLTLPSLPPNGIVHSAAVSTAIQQQQQQLQQQQLQLQHLLQQQQSQPPVTPTPRLHIDAQTAQALAVASSQQHNQQPLATTPQQQLSAHHQQQHQQQQQVEEDPLGVDSVEFLDLPGRGRCRVYVARYSYDPLKQSPNEHPEAELFLSAGDYILIFGEMDEDGFFNGELLDGRKGLVPSNFVEKLTGEDLLEFQTSILYGNRDSDDSSASVSYAPDLDNLAGSDEQHRLPPEDFHRMNDYIDLEDIEEVDEDALSETERENDGTGGTAGFPVPPPQRLVLERQLNKSVLIGWLPPDVVLGSLEAYHVYVDGVLKATVRSGHRTRALLEGVDAAQPHRISVRSVLTSGQHSRDAACTIVIGKNVPLAPSCVKASNITSTTATISWLPSNSNFSHVVAVNSVEMKSLKPGTFRHLVTGLAPNTSYRVSVRAKPGRLLMSSAAAALTGASASADEHAKGAEPRKLASLLTSFVDFRTLPKGIPDPPVDVQVEAGPQEGTVLVTWLPVTINALGTSNGAAVTGYAVYAAGKKVTEIDSPTGDHALLDVASLLPLHTRAITVRTRAGDSLSVDSLPVVVPDEFVHPTRTSKSAERVEENHSELSDIVEELEDEMMENGELGHRGARGSRGVQGPGGRKHHHHHHHHHHQQPQQQQQNMQQQQQPVMHHTQPQHHQMHQMHQPGGHQQYQQPVNMHQPAPQQPPVAQRRQMAQQPMHQGVGGVHHHGVRRSEKRNSAGQLIIEPEDALSDKEIYPYYGPSGMPMDMAKDSEGGGLGVVDNYSEEEFAKYDMGPRGGAPRPAARHQVPGRYHGGGGGGPRGGVDQHGGGGMAYQERPRPTSPTPPSRAMRPMVDDEPPPARGTYGRQSGTGRGSGGQRQPRVRWFVALFDYDPQTMSPNPDTADEELPFQEGDLIKIYGGKDQDGFYKGECNGRIGFVPCNMVSEVHMDNETNEPQRSRPAQHRGNDSWGGVMRPQPKRMVALYDYDPAELSPNPDPFSELAFSTGDVIYVYGDMDEDGFFFGELRGQQGLVPSNFLTEAPPDYATNDGSGQRGPSRHGSLQQQHKASLTNRTSESPTSVMTFGASPPWEAADPEAEAAASTRLKESTEVAEAAPRGRIRRPLRTRLLGRRAAMGRHRRTTGRRSSSNTTTTSSNSSTSSSTSNNTPTSSRTSSGGPRRARAVARSSRPTTSTGHRTSSAPPRTRPGRSWAQRSDGETLPLPARRRACLRTRQLKRRRAVTPPRRSSTPVVANGKQSPVPATPVAESPVPPPALPQPRPKKKGRFRFLHALKKLFGMKGRRGAGPPPVP</sequence>